<proteinExistence type="predicted"/>
<protein>
    <submittedName>
        <fullName evidence="1">Uncharacterized protein</fullName>
    </submittedName>
</protein>
<gene>
    <name evidence="1" type="ORF">H7849_07760</name>
</gene>
<accession>A0A7G8BMN4</accession>
<dbReference type="Proteomes" id="UP000515312">
    <property type="component" value="Chromosome"/>
</dbReference>
<dbReference type="AlphaFoldDB" id="A0A7G8BMN4"/>
<name>A0A7G8BMN4_9BACT</name>
<dbReference type="EMBL" id="CP060394">
    <property type="protein sequence ID" value="QNI33804.1"/>
    <property type="molecule type" value="Genomic_DNA"/>
</dbReference>
<evidence type="ECO:0000313" key="2">
    <source>
        <dbReference type="Proteomes" id="UP000515312"/>
    </source>
</evidence>
<dbReference type="RefSeq" id="WP_186745468.1">
    <property type="nucleotide sequence ID" value="NZ_CP060394.1"/>
</dbReference>
<sequence>MIVTQAIPQPVAERYLTALKGLVSTVRSALGTAGSAPQSSGWRKKMLPLLESRLAESKTALAHHAIGDQEPLISIALKSRSLARDMDGYSLGFAGEALATQFEDRRRLVVFAAWQVCESAGVV</sequence>
<reference evidence="1 2" key="1">
    <citation type="submission" date="2020-08" db="EMBL/GenBank/DDBJ databases">
        <title>Edaphobacter telluris sp. nov. and Acidobacterium dinghuensis sp. nov., two acidobacteria isolated from forest soil.</title>
        <authorList>
            <person name="Fu J."/>
            <person name="Qiu L."/>
        </authorList>
    </citation>
    <scope>NUCLEOTIDE SEQUENCE [LARGE SCALE GENOMIC DNA]</scope>
    <source>
        <strain evidence="1">4Y35</strain>
    </source>
</reference>
<keyword evidence="2" id="KW-1185">Reference proteome</keyword>
<organism evidence="1 2">
    <name type="scientific">Alloacidobacterium dinghuense</name>
    <dbReference type="NCBI Taxonomy" id="2763107"/>
    <lineage>
        <taxon>Bacteria</taxon>
        <taxon>Pseudomonadati</taxon>
        <taxon>Acidobacteriota</taxon>
        <taxon>Terriglobia</taxon>
        <taxon>Terriglobales</taxon>
        <taxon>Acidobacteriaceae</taxon>
        <taxon>Alloacidobacterium</taxon>
    </lineage>
</organism>
<dbReference type="KEGG" id="adin:H7849_07760"/>
<evidence type="ECO:0000313" key="1">
    <source>
        <dbReference type="EMBL" id="QNI33804.1"/>
    </source>
</evidence>